<keyword evidence="5" id="KW-1185">Reference proteome</keyword>
<comment type="similarity">
    <text evidence="1 3">Belongs to the short-chain dehydrogenases/reductases (SDR) family.</text>
</comment>
<dbReference type="PANTHER" id="PTHR43115:SF4">
    <property type="entry name" value="DEHYDROGENASE_REDUCTASE SDR FAMILY MEMBER 11"/>
    <property type="match status" value="1"/>
</dbReference>
<evidence type="ECO:0000313" key="4">
    <source>
        <dbReference type="EMBL" id="BES93445.1"/>
    </source>
</evidence>
<dbReference type="InterPro" id="IPR036291">
    <property type="entry name" value="NAD(P)-bd_dom_sf"/>
</dbReference>
<dbReference type="SUPFAM" id="SSF51735">
    <property type="entry name" value="NAD(P)-binding Rossmann-fold domains"/>
    <property type="match status" value="1"/>
</dbReference>
<dbReference type="Pfam" id="PF00106">
    <property type="entry name" value="adh_short"/>
    <property type="match status" value="1"/>
</dbReference>
<dbReference type="InterPro" id="IPR020904">
    <property type="entry name" value="Sc_DH/Rdtase_CS"/>
</dbReference>
<evidence type="ECO:0000256" key="2">
    <source>
        <dbReference type="ARBA" id="ARBA00023002"/>
    </source>
</evidence>
<accession>A0ABN7AMJ6</accession>
<dbReference type="InterPro" id="IPR002347">
    <property type="entry name" value="SDR_fam"/>
</dbReference>
<evidence type="ECO:0000256" key="3">
    <source>
        <dbReference type="RuleBase" id="RU000363"/>
    </source>
</evidence>
<dbReference type="PRINTS" id="PR00080">
    <property type="entry name" value="SDRFAMILY"/>
</dbReference>
<organism evidence="4 5">
    <name type="scientific">Nesidiocoris tenuis</name>
    <dbReference type="NCBI Taxonomy" id="355587"/>
    <lineage>
        <taxon>Eukaryota</taxon>
        <taxon>Metazoa</taxon>
        <taxon>Ecdysozoa</taxon>
        <taxon>Arthropoda</taxon>
        <taxon>Hexapoda</taxon>
        <taxon>Insecta</taxon>
        <taxon>Pterygota</taxon>
        <taxon>Neoptera</taxon>
        <taxon>Paraneoptera</taxon>
        <taxon>Hemiptera</taxon>
        <taxon>Heteroptera</taxon>
        <taxon>Panheteroptera</taxon>
        <taxon>Cimicomorpha</taxon>
        <taxon>Miridae</taxon>
        <taxon>Dicyphina</taxon>
        <taxon>Nesidiocoris</taxon>
    </lineage>
</organism>
<dbReference type="Gene3D" id="3.40.50.720">
    <property type="entry name" value="NAD(P)-binding Rossmann-like Domain"/>
    <property type="match status" value="1"/>
</dbReference>
<dbReference type="EMBL" id="AP028912">
    <property type="protein sequence ID" value="BES93445.1"/>
    <property type="molecule type" value="Genomic_DNA"/>
</dbReference>
<keyword evidence="2" id="KW-0560">Oxidoreductase</keyword>
<dbReference type="Proteomes" id="UP001307889">
    <property type="component" value="Chromosome 4"/>
</dbReference>
<sequence>MGKYEGKVAVVTGANSGIGLAVSKHLLNLGFDVVAIDKDVTTLEEIGTKTNAKKLHPLRTDLSQDEEVVRAFQWVENNLESLDILVNNAGVGGVTSLLDGKYDEWRRLANVNLIAYTLCAVEAISLMRKLRTKQGQIINITSNLANHVPTFGPFHFYSATKHAAKAISEGLRQELRQIEIPIRLTSICPGLVQTSIFKSSLGETLNSAIFDKHPSITPEDVASCVEYILNTPHHVTINEIGVRPTGSEN</sequence>
<gene>
    <name evidence="4" type="ORF">NTJ_06254</name>
</gene>
<protein>
    <submittedName>
        <fullName evidence="4">Dehydrogenase reductase SDR family member 11-like</fullName>
    </submittedName>
</protein>
<dbReference type="PROSITE" id="PS00061">
    <property type="entry name" value="ADH_SHORT"/>
    <property type="match status" value="1"/>
</dbReference>
<dbReference type="PRINTS" id="PR00081">
    <property type="entry name" value="GDHRDH"/>
</dbReference>
<proteinExistence type="inferred from homology"/>
<evidence type="ECO:0000256" key="1">
    <source>
        <dbReference type="ARBA" id="ARBA00006484"/>
    </source>
</evidence>
<evidence type="ECO:0000313" key="5">
    <source>
        <dbReference type="Proteomes" id="UP001307889"/>
    </source>
</evidence>
<dbReference type="PANTHER" id="PTHR43115">
    <property type="entry name" value="DEHYDROGENASE/REDUCTASE SDR FAMILY MEMBER 11"/>
    <property type="match status" value="1"/>
</dbReference>
<reference evidence="4 5" key="1">
    <citation type="submission" date="2023-09" db="EMBL/GenBank/DDBJ databases">
        <title>Nesidiocoris tenuis whole genome shotgun sequence.</title>
        <authorList>
            <person name="Shibata T."/>
            <person name="Shimoda M."/>
            <person name="Kobayashi T."/>
            <person name="Uehara T."/>
        </authorList>
    </citation>
    <scope>NUCLEOTIDE SEQUENCE [LARGE SCALE GENOMIC DNA]</scope>
    <source>
        <strain evidence="4 5">Japan</strain>
    </source>
</reference>
<name>A0ABN7AMJ6_9HEMI</name>